<dbReference type="PANTHER" id="PTHR44329:SF214">
    <property type="entry name" value="PROTEIN KINASE DOMAIN-CONTAINING PROTEIN"/>
    <property type="match status" value="1"/>
</dbReference>
<feature type="binding site" evidence="5">
    <location>
        <position position="44"/>
    </location>
    <ligand>
        <name>ATP</name>
        <dbReference type="ChEBI" id="CHEBI:30616"/>
    </ligand>
</feature>
<organism evidence="7 8">
    <name type="scientific">Tritrichomonas musculus</name>
    <dbReference type="NCBI Taxonomy" id="1915356"/>
    <lineage>
        <taxon>Eukaryota</taxon>
        <taxon>Metamonada</taxon>
        <taxon>Parabasalia</taxon>
        <taxon>Tritrichomonadida</taxon>
        <taxon>Tritrichomonadidae</taxon>
        <taxon>Tritrichomonas</taxon>
    </lineage>
</organism>
<dbReference type="Pfam" id="PF00069">
    <property type="entry name" value="Pkinase"/>
    <property type="match status" value="1"/>
</dbReference>
<dbReference type="PRINTS" id="PR00109">
    <property type="entry name" value="TYRKINASE"/>
</dbReference>
<proteinExistence type="predicted"/>
<dbReference type="EMBL" id="JAPFFF010000016">
    <property type="protein sequence ID" value="KAK8865066.1"/>
    <property type="molecule type" value="Genomic_DNA"/>
</dbReference>
<feature type="domain" description="Protein kinase" evidence="6">
    <location>
        <begin position="15"/>
        <end position="301"/>
    </location>
</feature>
<keyword evidence="2 5" id="KW-0547">Nucleotide-binding</keyword>
<gene>
    <name evidence="7" type="ORF">M9Y10_010596</name>
</gene>
<evidence type="ECO:0000259" key="6">
    <source>
        <dbReference type="PROSITE" id="PS50011"/>
    </source>
</evidence>
<dbReference type="InterPro" id="IPR017441">
    <property type="entry name" value="Protein_kinase_ATP_BS"/>
</dbReference>
<dbReference type="Proteomes" id="UP001470230">
    <property type="component" value="Unassembled WGS sequence"/>
</dbReference>
<dbReference type="SUPFAM" id="SSF56112">
    <property type="entry name" value="Protein kinase-like (PK-like)"/>
    <property type="match status" value="1"/>
</dbReference>
<dbReference type="InterPro" id="IPR051681">
    <property type="entry name" value="Ser/Thr_Kinases-Pseudokinases"/>
</dbReference>
<accession>A0ABR2IN30</accession>
<dbReference type="InterPro" id="IPR000719">
    <property type="entry name" value="Prot_kinase_dom"/>
</dbReference>
<dbReference type="InterPro" id="IPR001245">
    <property type="entry name" value="Ser-Thr/Tyr_kinase_cat_dom"/>
</dbReference>
<name>A0ABR2IN30_9EUKA</name>
<evidence type="ECO:0000313" key="7">
    <source>
        <dbReference type="EMBL" id="KAK8865066.1"/>
    </source>
</evidence>
<dbReference type="PROSITE" id="PS50011">
    <property type="entry name" value="PROTEIN_KINASE_DOM"/>
    <property type="match status" value="1"/>
</dbReference>
<dbReference type="Gene3D" id="1.10.510.10">
    <property type="entry name" value="Transferase(Phosphotransferase) domain 1"/>
    <property type="match status" value="1"/>
</dbReference>
<evidence type="ECO:0000313" key="8">
    <source>
        <dbReference type="Proteomes" id="UP001470230"/>
    </source>
</evidence>
<evidence type="ECO:0000256" key="2">
    <source>
        <dbReference type="ARBA" id="ARBA00022741"/>
    </source>
</evidence>
<keyword evidence="1" id="KW-0418">Kinase</keyword>
<evidence type="ECO:0000256" key="4">
    <source>
        <dbReference type="ARBA" id="ARBA00023170"/>
    </source>
</evidence>
<dbReference type="SUPFAM" id="SSF49785">
    <property type="entry name" value="Galactose-binding domain-like"/>
    <property type="match status" value="1"/>
</dbReference>
<protein>
    <recommendedName>
        <fullName evidence="6">Protein kinase domain-containing protein</fullName>
    </recommendedName>
</protein>
<dbReference type="PANTHER" id="PTHR44329">
    <property type="entry name" value="SERINE/THREONINE-PROTEIN KINASE TNNI3K-RELATED"/>
    <property type="match status" value="1"/>
</dbReference>
<dbReference type="PROSITE" id="PS00107">
    <property type="entry name" value="PROTEIN_KINASE_ATP"/>
    <property type="match status" value="1"/>
</dbReference>
<dbReference type="InterPro" id="IPR008979">
    <property type="entry name" value="Galactose-bd-like_sf"/>
</dbReference>
<keyword evidence="1" id="KW-0808">Transferase</keyword>
<dbReference type="InterPro" id="IPR011009">
    <property type="entry name" value="Kinase-like_dom_sf"/>
</dbReference>
<evidence type="ECO:0000256" key="5">
    <source>
        <dbReference type="PROSITE-ProRule" id="PRU10141"/>
    </source>
</evidence>
<dbReference type="SMART" id="SM00220">
    <property type="entry name" value="S_TKc"/>
    <property type="match status" value="1"/>
</dbReference>
<keyword evidence="1" id="KW-0723">Serine/threonine-protein kinase</keyword>
<reference evidence="7 8" key="1">
    <citation type="submission" date="2024-04" db="EMBL/GenBank/DDBJ databases">
        <title>Tritrichomonas musculus Genome.</title>
        <authorList>
            <person name="Alves-Ferreira E."/>
            <person name="Grigg M."/>
            <person name="Lorenzi H."/>
            <person name="Galac M."/>
        </authorList>
    </citation>
    <scope>NUCLEOTIDE SEQUENCE [LARGE SCALE GENOMIC DNA]</scope>
    <source>
        <strain evidence="7 8">EAF2021</strain>
    </source>
</reference>
<comment type="caution">
    <text evidence="7">The sequence shown here is derived from an EMBL/GenBank/DDBJ whole genome shotgun (WGS) entry which is preliminary data.</text>
</comment>
<evidence type="ECO:0000256" key="3">
    <source>
        <dbReference type="ARBA" id="ARBA00022840"/>
    </source>
</evidence>
<dbReference type="InterPro" id="IPR008271">
    <property type="entry name" value="Ser/Thr_kinase_AS"/>
</dbReference>
<dbReference type="Gene3D" id="2.60.120.260">
    <property type="entry name" value="Galactose-binding domain-like"/>
    <property type="match status" value="1"/>
</dbReference>
<keyword evidence="4" id="KW-0675">Receptor</keyword>
<sequence length="571" mass="66786">MIPNFYNYQVDTKKFTVIKRLGGGLSGVVYLVENPDDGRQYALKSLYPSSDFDHEKYINREINIMIRLNHPSVIKFYGYSIDDDDVSILMQYAQKGSLLSILKLIRSGKEVPGYDNTVRQKILIGIARGMMHLHKNNLVHRDIKPDNIMLDGNFNPLVADFGLARTSEKKVGMTEGAGSPYYTAPEVLEKETDYDQSIDVYSYGIMMYEIITDLVPFHELPSQIFDNPYCFSERVVVNEARPIFPEDFKITEELKKLIQKCWSSKPKKRPTFEEIFYKLAYDSGEPTNFKNLFENDDHKYYLEDVRQEEILNYVQELLDRENADQYMMKQSIIQLKEQVASIKQDSELAIDQIRSEIEIIKNAVLSRLQINLTAQMLPANLRTKEKKYSEGTQFEGILKYLTRLNQTNIYDNKTIKITTNSMHTDDIHYFVKKPNFYHPKNMIDYDKDNEYKSTDVGGAVVCFDFKDKFVNLSKYQIQTSMKEKSTTHLKNWVIEVSEDGSNWFEIDRRKNDESLNEPRKSNVFDVQNPNNNFYRYLRLRQIGTSHYNCENCNIFSISRFDFYGQIKVPQA</sequence>
<keyword evidence="8" id="KW-1185">Reference proteome</keyword>
<keyword evidence="3 5" id="KW-0067">ATP-binding</keyword>
<dbReference type="PROSITE" id="PS00108">
    <property type="entry name" value="PROTEIN_KINASE_ST"/>
    <property type="match status" value="1"/>
</dbReference>
<evidence type="ECO:0000256" key="1">
    <source>
        <dbReference type="ARBA" id="ARBA00022527"/>
    </source>
</evidence>